<feature type="chain" id="PRO_5046224877" description="Intersectin-EH binding protein Ibp1" evidence="2">
    <location>
        <begin position="23"/>
        <end position="82"/>
    </location>
</feature>
<keyword evidence="2" id="KW-0732">Signal</keyword>
<feature type="compositionally biased region" description="Polar residues" evidence="1">
    <location>
        <begin position="60"/>
        <end position="69"/>
    </location>
</feature>
<feature type="compositionally biased region" description="Polar residues" evidence="1">
    <location>
        <begin position="34"/>
        <end position="48"/>
    </location>
</feature>
<sequence>MSKPLLLATQILAAGVAAGAVALGPTAAAEQPPCTKTPTATVCQSPGSANVVVSPPAQAPGSNGQTPQNGPYGPSGENPPVG</sequence>
<feature type="signal peptide" evidence="2">
    <location>
        <begin position="1"/>
        <end position="22"/>
    </location>
</feature>
<accession>A0ABR4YW20</accession>
<keyword evidence="4" id="KW-1185">Reference proteome</keyword>
<comment type="caution">
    <text evidence="3">The sequence shown here is derived from an EMBL/GenBank/DDBJ whole genome shotgun (WGS) entry which is preliminary data.</text>
</comment>
<organism evidence="3 4">
    <name type="scientific">Mycolicibacterium setense</name>
    <dbReference type="NCBI Taxonomy" id="431269"/>
    <lineage>
        <taxon>Bacteria</taxon>
        <taxon>Bacillati</taxon>
        <taxon>Actinomycetota</taxon>
        <taxon>Actinomycetes</taxon>
        <taxon>Mycobacteriales</taxon>
        <taxon>Mycobacteriaceae</taxon>
        <taxon>Mycolicibacterium</taxon>
    </lineage>
</organism>
<dbReference type="Proteomes" id="UP000031004">
    <property type="component" value="Unassembled WGS sequence"/>
</dbReference>
<evidence type="ECO:0008006" key="5">
    <source>
        <dbReference type="Google" id="ProtNLM"/>
    </source>
</evidence>
<name>A0ABR4YW20_9MYCO</name>
<dbReference type="RefSeq" id="WP_039319812.1">
    <property type="nucleotide sequence ID" value="NZ_JACKSA010000447.1"/>
</dbReference>
<evidence type="ECO:0000313" key="4">
    <source>
        <dbReference type="Proteomes" id="UP000031004"/>
    </source>
</evidence>
<gene>
    <name evidence="3" type="ORF">QQ44_12135</name>
</gene>
<dbReference type="EMBL" id="JTLZ01000005">
    <property type="protein sequence ID" value="KHO26432.1"/>
    <property type="molecule type" value="Genomic_DNA"/>
</dbReference>
<feature type="region of interest" description="Disordered" evidence="1">
    <location>
        <begin position="28"/>
        <end position="82"/>
    </location>
</feature>
<reference evidence="3 4" key="1">
    <citation type="submission" date="2014-11" db="EMBL/GenBank/DDBJ databases">
        <title>Mycobacterium setense Manresensis Genome.</title>
        <authorList>
            <person name="Rech G."/>
            <person name="Sumoy L."/>
        </authorList>
    </citation>
    <scope>NUCLEOTIDE SEQUENCE [LARGE SCALE GENOMIC DNA]</scope>
    <source>
        <strain evidence="3 4">Manresensis</strain>
    </source>
</reference>
<protein>
    <recommendedName>
        <fullName evidence="5">Intersectin-EH binding protein Ibp1</fullName>
    </recommendedName>
</protein>
<evidence type="ECO:0000256" key="2">
    <source>
        <dbReference type="SAM" id="SignalP"/>
    </source>
</evidence>
<evidence type="ECO:0000313" key="3">
    <source>
        <dbReference type="EMBL" id="KHO26432.1"/>
    </source>
</evidence>
<proteinExistence type="predicted"/>
<evidence type="ECO:0000256" key="1">
    <source>
        <dbReference type="SAM" id="MobiDB-lite"/>
    </source>
</evidence>